<dbReference type="AlphaFoldDB" id="A0A2N0TNF0"/>
<proteinExistence type="predicted"/>
<keyword evidence="4" id="KW-1185">Reference proteome</keyword>
<dbReference type="Gene3D" id="3.40.630.30">
    <property type="match status" value="1"/>
</dbReference>
<keyword evidence="3" id="KW-0808">Transferase</keyword>
<dbReference type="OrthoDB" id="9811523at2"/>
<protein>
    <submittedName>
        <fullName evidence="2">GNAT family N-acetyltransferase</fullName>
    </submittedName>
    <submittedName>
        <fullName evidence="3">GNAT family acetyltransferase</fullName>
    </submittedName>
</protein>
<dbReference type="SUPFAM" id="SSF55729">
    <property type="entry name" value="Acyl-CoA N-acyltransferases (Nat)"/>
    <property type="match status" value="1"/>
</dbReference>
<evidence type="ECO:0000313" key="2">
    <source>
        <dbReference type="EMBL" id="OEY71489.1"/>
    </source>
</evidence>
<reference evidence="3 5" key="1">
    <citation type="submission" date="2015-10" db="EMBL/GenBank/DDBJ databases">
        <title>Draft genome sequence of Salegentibacter salinarum KCTC 12975.</title>
        <authorList>
            <person name="Lin W."/>
            <person name="Zheng Q."/>
        </authorList>
    </citation>
    <scope>NUCLEOTIDE SEQUENCE [LARGE SCALE GENOMIC DNA]</scope>
    <source>
        <strain evidence="3 5">KCTC 12974</strain>
    </source>
</reference>
<feature type="domain" description="N-acetyltransferase" evidence="1">
    <location>
        <begin position="10"/>
        <end position="171"/>
    </location>
</feature>
<accession>A0A2N0TNF0</accession>
<dbReference type="InterPro" id="IPR051531">
    <property type="entry name" value="N-acetyltransferase"/>
</dbReference>
<dbReference type="InterPro" id="IPR000182">
    <property type="entry name" value="GNAT_dom"/>
</dbReference>
<dbReference type="InterPro" id="IPR016181">
    <property type="entry name" value="Acyl_CoA_acyltransferase"/>
</dbReference>
<dbReference type="Proteomes" id="UP000176009">
    <property type="component" value="Unassembled WGS sequence"/>
</dbReference>
<dbReference type="Pfam" id="PF13302">
    <property type="entry name" value="Acetyltransf_3"/>
    <property type="match status" value="1"/>
</dbReference>
<dbReference type="Proteomes" id="UP000232533">
    <property type="component" value="Unassembled WGS sequence"/>
</dbReference>
<dbReference type="PANTHER" id="PTHR43792:SF1">
    <property type="entry name" value="N-ACETYLTRANSFERASE DOMAIN-CONTAINING PROTEIN"/>
    <property type="match status" value="1"/>
</dbReference>
<dbReference type="RefSeq" id="WP_070055135.1">
    <property type="nucleotide sequence ID" value="NZ_FVZF01000005.1"/>
</dbReference>
<organism evidence="3 5">
    <name type="scientific">Salegentibacter salarius</name>
    <dbReference type="NCBI Taxonomy" id="435906"/>
    <lineage>
        <taxon>Bacteria</taxon>
        <taxon>Pseudomonadati</taxon>
        <taxon>Bacteroidota</taxon>
        <taxon>Flavobacteriia</taxon>
        <taxon>Flavobacteriales</taxon>
        <taxon>Flavobacteriaceae</taxon>
        <taxon>Salegentibacter</taxon>
    </lineage>
</organism>
<reference evidence="2 4" key="2">
    <citation type="submission" date="2016-09" db="EMBL/GenBank/DDBJ databases">
        <title>Genome Sequence of Salegentibacter salarius,Isolated from a Marine Solar Saltern of the Yellow Sea in South Korea.</title>
        <authorList>
            <person name="Zheng Q."/>
            <person name="Liu Y."/>
        </authorList>
    </citation>
    <scope>NUCLEOTIDE SEQUENCE [LARGE SCALE GENOMIC DNA]</scope>
    <source>
        <strain evidence="2 4">KCTC 12974</strain>
    </source>
</reference>
<evidence type="ECO:0000313" key="5">
    <source>
        <dbReference type="Proteomes" id="UP000232533"/>
    </source>
</evidence>
<comment type="caution">
    <text evidence="3">The sequence shown here is derived from an EMBL/GenBank/DDBJ whole genome shotgun (WGS) entry which is preliminary data.</text>
</comment>
<dbReference type="EMBL" id="LKTR01000054">
    <property type="protein sequence ID" value="PKD16279.1"/>
    <property type="molecule type" value="Genomic_DNA"/>
</dbReference>
<dbReference type="EMBL" id="MJBR01000049">
    <property type="protein sequence ID" value="OEY71489.1"/>
    <property type="molecule type" value="Genomic_DNA"/>
</dbReference>
<evidence type="ECO:0000313" key="4">
    <source>
        <dbReference type="Proteomes" id="UP000176009"/>
    </source>
</evidence>
<dbReference type="PANTHER" id="PTHR43792">
    <property type="entry name" value="GNAT FAMILY, PUTATIVE (AFU_ORTHOLOGUE AFUA_3G00765)-RELATED-RELATED"/>
    <property type="match status" value="1"/>
</dbReference>
<evidence type="ECO:0000313" key="3">
    <source>
        <dbReference type="EMBL" id="PKD16279.1"/>
    </source>
</evidence>
<dbReference type="PROSITE" id="PS51186">
    <property type="entry name" value="GNAT"/>
    <property type="match status" value="1"/>
</dbReference>
<gene>
    <name evidence="3" type="ORF">APR40_04985</name>
    <name evidence="2" type="ORF">BHS39_04985</name>
</gene>
<name>A0A2N0TNF0_9FLAO</name>
<evidence type="ECO:0000259" key="1">
    <source>
        <dbReference type="PROSITE" id="PS51186"/>
    </source>
</evidence>
<dbReference type="GO" id="GO:0016747">
    <property type="term" value="F:acyltransferase activity, transferring groups other than amino-acyl groups"/>
    <property type="evidence" value="ECO:0007669"/>
    <property type="project" value="InterPro"/>
</dbReference>
<sequence length="187" mass="21640">MNLRLQTNRLLITPISLSDLEKIHELHSLPETDRFNTLGIPKTLNQTERIIKDWIEKNENGQNKNFTFKVELIDRKTFIGLISLNLGKPKFKIGEVWYKFHSDFWNKGYATESLKKILEFAFGELDLHRIEAGCAVENIGSIRTLEKVGMTREGRKRKVLPLKDGWSDNFEYAILSTDQISTTNNSI</sequence>